<accession>A0A4D7JV72</accession>
<keyword evidence="1" id="KW-0560">Oxidoreductase</keyword>
<keyword evidence="5" id="KW-1185">Reference proteome</keyword>
<sequence length="449" mass="51102">MKSILVIGAGRSSTVLIDYLIDCCNKKGWSFILADLDLKLAQSKVAGKESVQAVQLDLSDKKKLSELISASDIVISMVPAHMHVMVASICLEYSKNLITASYVSDEMMAFDEKVKEKGLIFLNECGLDPGLDHMSAMKVIDEIKSDSKNELTAFETFTGGLLSEDTERNNPWKYKFTWNPRNVVMAGTGTVKFIQEGKYKFIPYHRLFRRTEIIEVPDHGYFEGYANRDSLKYLDIYGLRDIKTLYRGTLRRPGFCRAWDAFVQLGATDDSYQMEGVEKMTHREFINSFLAYNPTDSVELKLAHYLRIDLDSEVMHKFKWLDMFQDTPVGLQKGTPAQILEHILKKKWTMDQDDNDRIVMVHKFRYTAGNTDHGIDSFMVIEGDDSERTAMAKTVGLPLGIAAEMILEGKIKSKGVVRPVKKDVYLPILGQLENMGVVFKEYKFQPQEN</sequence>
<dbReference type="AlphaFoldDB" id="A0A4D7JV72"/>
<evidence type="ECO:0000259" key="3">
    <source>
        <dbReference type="Pfam" id="PF16653"/>
    </source>
</evidence>
<gene>
    <name evidence="4" type="ORF">DCC35_15670</name>
</gene>
<dbReference type="GO" id="GO:0019878">
    <property type="term" value="P:lysine biosynthetic process via aminoadipic acid"/>
    <property type="evidence" value="ECO:0007669"/>
    <property type="project" value="TreeGrafter"/>
</dbReference>
<dbReference type="InterPro" id="IPR005097">
    <property type="entry name" value="Sacchrp_dh_NADP-bd"/>
</dbReference>
<dbReference type="PANTHER" id="PTHR11133">
    <property type="entry name" value="SACCHAROPINE DEHYDROGENASE"/>
    <property type="match status" value="1"/>
</dbReference>
<dbReference type="InterPro" id="IPR051168">
    <property type="entry name" value="AASS"/>
</dbReference>
<evidence type="ECO:0000259" key="2">
    <source>
        <dbReference type="Pfam" id="PF03435"/>
    </source>
</evidence>
<dbReference type="OrthoDB" id="973788at2"/>
<dbReference type="Gene3D" id="3.30.360.10">
    <property type="entry name" value="Dihydrodipicolinate Reductase, domain 2"/>
    <property type="match status" value="1"/>
</dbReference>
<dbReference type="GO" id="GO:0005737">
    <property type="term" value="C:cytoplasm"/>
    <property type="evidence" value="ECO:0007669"/>
    <property type="project" value="TreeGrafter"/>
</dbReference>
<dbReference type="Pfam" id="PF03435">
    <property type="entry name" value="Sacchrp_dh_NADP"/>
    <property type="match status" value="1"/>
</dbReference>
<evidence type="ECO:0000256" key="1">
    <source>
        <dbReference type="ARBA" id="ARBA00023002"/>
    </source>
</evidence>
<dbReference type="KEGG" id="fpf:DCC35_15670"/>
<proteinExistence type="predicted"/>
<feature type="domain" description="Saccharopine dehydrogenase-like C-terminal" evidence="3">
    <location>
        <begin position="126"/>
        <end position="437"/>
    </location>
</feature>
<dbReference type="GO" id="GO:0004753">
    <property type="term" value="F:saccharopine dehydrogenase activity"/>
    <property type="evidence" value="ECO:0007669"/>
    <property type="project" value="TreeGrafter"/>
</dbReference>
<dbReference type="Gene3D" id="1.10.1870.10">
    <property type="entry name" value="Domain 3, Saccharopine reductase"/>
    <property type="match status" value="1"/>
</dbReference>
<protein>
    <submittedName>
        <fullName evidence="4">Saccharopine dehydrogenase</fullName>
    </submittedName>
</protein>
<dbReference type="SUPFAM" id="SSF51735">
    <property type="entry name" value="NAD(P)-binding Rossmann-fold domains"/>
    <property type="match status" value="1"/>
</dbReference>
<dbReference type="Proteomes" id="UP000298616">
    <property type="component" value="Chromosome"/>
</dbReference>
<evidence type="ECO:0000313" key="5">
    <source>
        <dbReference type="Proteomes" id="UP000298616"/>
    </source>
</evidence>
<name>A0A4D7JV72_9BACT</name>
<dbReference type="RefSeq" id="WP_137091674.1">
    <property type="nucleotide sequence ID" value="NZ_CP028923.1"/>
</dbReference>
<organism evidence="4 5">
    <name type="scientific">Mangrovivirga cuniculi</name>
    <dbReference type="NCBI Taxonomy" id="2715131"/>
    <lineage>
        <taxon>Bacteria</taxon>
        <taxon>Pseudomonadati</taxon>
        <taxon>Bacteroidota</taxon>
        <taxon>Cytophagia</taxon>
        <taxon>Cytophagales</taxon>
        <taxon>Mangrovivirgaceae</taxon>
        <taxon>Mangrovivirga</taxon>
    </lineage>
</organism>
<dbReference type="EMBL" id="CP028923">
    <property type="protein sequence ID" value="QCK16076.1"/>
    <property type="molecule type" value="Genomic_DNA"/>
</dbReference>
<dbReference type="Pfam" id="PF16653">
    <property type="entry name" value="Sacchrp_dh_C"/>
    <property type="match status" value="1"/>
</dbReference>
<dbReference type="SUPFAM" id="SSF55347">
    <property type="entry name" value="Glyceraldehyde-3-phosphate dehydrogenase-like, C-terminal domain"/>
    <property type="match status" value="1"/>
</dbReference>
<reference evidence="4 5" key="1">
    <citation type="submission" date="2018-04" db="EMBL/GenBank/DDBJ databases">
        <title>Complete genome uncultured novel isolate.</title>
        <authorList>
            <person name="Merlino G."/>
        </authorList>
    </citation>
    <scope>NUCLEOTIDE SEQUENCE [LARGE SCALE GENOMIC DNA]</scope>
    <source>
        <strain evidence="5">R1DC9</strain>
    </source>
</reference>
<dbReference type="InterPro" id="IPR036291">
    <property type="entry name" value="NAD(P)-bd_dom_sf"/>
</dbReference>
<dbReference type="InterPro" id="IPR032095">
    <property type="entry name" value="Sacchrp_dh-like_C"/>
</dbReference>
<dbReference type="PANTHER" id="PTHR11133:SF22">
    <property type="entry name" value="ALPHA-AMINOADIPIC SEMIALDEHYDE SYNTHASE, MITOCHONDRIAL"/>
    <property type="match status" value="1"/>
</dbReference>
<evidence type="ECO:0000313" key="4">
    <source>
        <dbReference type="EMBL" id="QCK16076.1"/>
    </source>
</evidence>
<feature type="domain" description="Saccharopine dehydrogenase NADP binding" evidence="2">
    <location>
        <begin position="4"/>
        <end position="121"/>
    </location>
</feature>
<dbReference type="Gene3D" id="3.40.50.720">
    <property type="entry name" value="NAD(P)-binding Rossmann-like Domain"/>
    <property type="match status" value="1"/>
</dbReference>